<evidence type="ECO:0000313" key="1">
    <source>
        <dbReference type="EMBL" id="KAF9648161.1"/>
    </source>
</evidence>
<protein>
    <submittedName>
        <fullName evidence="1">Uncharacterized protein</fullName>
    </submittedName>
</protein>
<name>A0ACB6ZFF7_THEGA</name>
<reference evidence="1" key="1">
    <citation type="submission" date="2019-10" db="EMBL/GenBank/DDBJ databases">
        <authorList>
            <consortium name="DOE Joint Genome Institute"/>
            <person name="Kuo A."/>
            <person name="Miyauchi S."/>
            <person name="Kiss E."/>
            <person name="Drula E."/>
            <person name="Kohler A."/>
            <person name="Sanchez-Garcia M."/>
            <person name="Andreopoulos B."/>
            <person name="Barry K.W."/>
            <person name="Bonito G."/>
            <person name="Buee M."/>
            <person name="Carver A."/>
            <person name="Chen C."/>
            <person name="Cichocki N."/>
            <person name="Clum A."/>
            <person name="Culley D."/>
            <person name="Crous P.W."/>
            <person name="Fauchery L."/>
            <person name="Girlanda M."/>
            <person name="Hayes R."/>
            <person name="Keri Z."/>
            <person name="Labutti K."/>
            <person name="Lipzen A."/>
            <person name="Lombard V."/>
            <person name="Magnuson J."/>
            <person name="Maillard F."/>
            <person name="Morin E."/>
            <person name="Murat C."/>
            <person name="Nolan M."/>
            <person name="Ohm R."/>
            <person name="Pangilinan J."/>
            <person name="Pereira M."/>
            <person name="Perotto S."/>
            <person name="Peter M."/>
            <person name="Riley R."/>
            <person name="Sitrit Y."/>
            <person name="Stielow B."/>
            <person name="Szollosi G."/>
            <person name="Zifcakova L."/>
            <person name="Stursova M."/>
            <person name="Spatafora J.W."/>
            <person name="Tedersoo L."/>
            <person name="Vaario L.-M."/>
            <person name="Yamada A."/>
            <person name="Yan M."/>
            <person name="Wang P."/>
            <person name="Xu J."/>
            <person name="Bruns T."/>
            <person name="Baldrian P."/>
            <person name="Vilgalys R."/>
            <person name="Henrissat B."/>
            <person name="Grigoriev I.V."/>
            <person name="Hibbett D."/>
            <person name="Nagy L.G."/>
            <person name="Martin F.M."/>
        </authorList>
    </citation>
    <scope>NUCLEOTIDE SEQUENCE</scope>
    <source>
        <strain evidence="1">P2</strain>
    </source>
</reference>
<reference evidence="1" key="2">
    <citation type="journal article" date="2020" name="Nat. Commun.">
        <title>Large-scale genome sequencing of mycorrhizal fungi provides insights into the early evolution of symbiotic traits.</title>
        <authorList>
            <person name="Miyauchi S."/>
            <person name="Kiss E."/>
            <person name="Kuo A."/>
            <person name="Drula E."/>
            <person name="Kohler A."/>
            <person name="Sanchez-Garcia M."/>
            <person name="Morin E."/>
            <person name="Andreopoulos B."/>
            <person name="Barry K.W."/>
            <person name="Bonito G."/>
            <person name="Buee M."/>
            <person name="Carver A."/>
            <person name="Chen C."/>
            <person name="Cichocki N."/>
            <person name="Clum A."/>
            <person name="Culley D."/>
            <person name="Crous P.W."/>
            <person name="Fauchery L."/>
            <person name="Girlanda M."/>
            <person name="Hayes R.D."/>
            <person name="Keri Z."/>
            <person name="LaButti K."/>
            <person name="Lipzen A."/>
            <person name="Lombard V."/>
            <person name="Magnuson J."/>
            <person name="Maillard F."/>
            <person name="Murat C."/>
            <person name="Nolan M."/>
            <person name="Ohm R.A."/>
            <person name="Pangilinan J."/>
            <person name="Pereira M.F."/>
            <person name="Perotto S."/>
            <person name="Peter M."/>
            <person name="Pfister S."/>
            <person name="Riley R."/>
            <person name="Sitrit Y."/>
            <person name="Stielow J.B."/>
            <person name="Szollosi G."/>
            <person name="Zifcakova L."/>
            <person name="Stursova M."/>
            <person name="Spatafora J.W."/>
            <person name="Tedersoo L."/>
            <person name="Vaario L.M."/>
            <person name="Yamada A."/>
            <person name="Yan M."/>
            <person name="Wang P."/>
            <person name="Xu J."/>
            <person name="Bruns T."/>
            <person name="Baldrian P."/>
            <person name="Vilgalys R."/>
            <person name="Dunand C."/>
            <person name="Henrissat B."/>
            <person name="Grigoriev I.V."/>
            <person name="Hibbett D."/>
            <person name="Nagy L.G."/>
            <person name="Martin F.M."/>
        </authorList>
    </citation>
    <scope>NUCLEOTIDE SEQUENCE</scope>
    <source>
        <strain evidence="1">P2</strain>
    </source>
</reference>
<dbReference type="EMBL" id="MU118018">
    <property type="protein sequence ID" value="KAF9648161.1"/>
    <property type="molecule type" value="Genomic_DNA"/>
</dbReference>
<gene>
    <name evidence="1" type="ORF">BDM02DRAFT_2342340</name>
</gene>
<dbReference type="Proteomes" id="UP000886501">
    <property type="component" value="Unassembled WGS sequence"/>
</dbReference>
<accession>A0ACB6ZFF7</accession>
<proteinExistence type="predicted"/>
<comment type="caution">
    <text evidence="1">The sequence shown here is derived from an EMBL/GenBank/DDBJ whole genome shotgun (WGS) entry which is preliminary data.</text>
</comment>
<keyword evidence="2" id="KW-1185">Reference proteome</keyword>
<evidence type="ECO:0000313" key="2">
    <source>
        <dbReference type="Proteomes" id="UP000886501"/>
    </source>
</evidence>
<organism evidence="1 2">
    <name type="scientific">Thelephora ganbajun</name>
    <name type="common">Ganba fungus</name>
    <dbReference type="NCBI Taxonomy" id="370292"/>
    <lineage>
        <taxon>Eukaryota</taxon>
        <taxon>Fungi</taxon>
        <taxon>Dikarya</taxon>
        <taxon>Basidiomycota</taxon>
        <taxon>Agaricomycotina</taxon>
        <taxon>Agaricomycetes</taxon>
        <taxon>Thelephorales</taxon>
        <taxon>Thelephoraceae</taxon>
        <taxon>Thelephora</taxon>
    </lineage>
</organism>
<sequence>MWLETKWTHPYWIWKLLPVKVEGTVTPSQSSPETLGSGPLPSYEDGASGQSSTRAQHTESERDDFGTIVTEVTTVTTTTRRRYRVEDA</sequence>